<dbReference type="GO" id="GO:0016020">
    <property type="term" value="C:membrane"/>
    <property type="evidence" value="ECO:0007669"/>
    <property type="project" value="UniProtKB-SubCell"/>
</dbReference>
<feature type="transmembrane region" description="Helical" evidence="6">
    <location>
        <begin position="132"/>
        <end position="153"/>
    </location>
</feature>
<feature type="transmembrane region" description="Helical" evidence="6">
    <location>
        <begin position="41"/>
        <end position="64"/>
    </location>
</feature>
<name>A0A7W9APD6_9SPHN</name>
<dbReference type="PANTHER" id="PTHR42718:SF9">
    <property type="entry name" value="MAJOR FACILITATOR SUPERFAMILY MULTIDRUG TRANSPORTER MFSC"/>
    <property type="match status" value="1"/>
</dbReference>
<feature type="transmembrane region" description="Helical" evidence="6">
    <location>
        <begin position="392"/>
        <end position="411"/>
    </location>
</feature>
<evidence type="ECO:0000256" key="2">
    <source>
        <dbReference type="ARBA" id="ARBA00022448"/>
    </source>
</evidence>
<accession>A0A7W9APD6</accession>
<dbReference type="RefSeq" id="WP_184026424.1">
    <property type="nucleotide sequence ID" value="NZ_JACIJJ010000002.1"/>
</dbReference>
<reference evidence="8 9" key="1">
    <citation type="submission" date="2020-08" db="EMBL/GenBank/DDBJ databases">
        <title>Genomic Encyclopedia of Type Strains, Phase IV (KMG-IV): sequencing the most valuable type-strain genomes for metagenomic binning, comparative biology and taxonomic classification.</title>
        <authorList>
            <person name="Goeker M."/>
        </authorList>
    </citation>
    <scope>NUCLEOTIDE SEQUENCE [LARGE SCALE GENOMIC DNA]</scope>
    <source>
        <strain evidence="8 9">DSM 27244</strain>
    </source>
</reference>
<evidence type="ECO:0000256" key="1">
    <source>
        <dbReference type="ARBA" id="ARBA00004141"/>
    </source>
</evidence>
<comment type="caution">
    <text evidence="8">The sequence shown here is derived from an EMBL/GenBank/DDBJ whole genome shotgun (WGS) entry which is preliminary data.</text>
</comment>
<feature type="transmembrane region" description="Helical" evidence="6">
    <location>
        <begin position="105"/>
        <end position="123"/>
    </location>
</feature>
<dbReference type="Gene3D" id="1.20.1720.10">
    <property type="entry name" value="Multidrug resistance protein D"/>
    <property type="match status" value="1"/>
</dbReference>
<keyword evidence="2" id="KW-0813">Transport</keyword>
<feature type="transmembrane region" description="Helical" evidence="6">
    <location>
        <begin position="349"/>
        <end position="372"/>
    </location>
</feature>
<dbReference type="PRINTS" id="PR01036">
    <property type="entry name" value="TCRTETB"/>
</dbReference>
<sequence>MPRRAVAIAAISFGTALFVIDGAIANVALPTIARDTGVGPGSVVAVVTLYQLVLVMGLLPFANLGDRLGHRRLYQIGQVIFLVASAMSLLVTGFASLLAVRVGQALGAGMALSVSAAMLRSIYPAKRLGSGLGINSVIVASANALAPTLGGFIVGHADWRWVFCAAVPFALLSILLGRALPDPKPVPGHFDWTGGVWSAATIGAIIGGIELAAHSAAVPGGVLIAAGVISAILLVRRERARTRPVLPVDLLGQPVIGLSVLGAISGFLASASLIVLLPFRFEQGMGYSPEQVGLLILPVPLTLLFVAPLAGWLSDRVKPSFLGIGGCVIAITGFILIATMPADLAWPHIAWRLSLTACGFGLFFAPNSRLIIGSAPRDRAAAAGGLLSTGRLLGQTLGASVVGVMLALGLGLGPVPLIVAACFSALALLCSALRLKAG</sequence>
<comment type="subcellular location">
    <subcellularLocation>
        <location evidence="1">Membrane</location>
        <topology evidence="1">Multi-pass membrane protein</topology>
    </subcellularLocation>
</comment>
<evidence type="ECO:0000256" key="6">
    <source>
        <dbReference type="SAM" id="Phobius"/>
    </source>
</evidence>
<feature type="transmembrane region" description="Helical" evidence="6">
    <location>
        <begin position="192"/>
        <end position="209"/>
    </location>
</feature>
<evidence type="ECO:0000313" key="9">
    <source>
        <dbReference type="Proteomes" id="UP000557739"/>
    </source>
</evidence>
<dbReference type="Gene3D" id="1.20.1250.20">
    <property type="entry name" value="MFS general substrate transporter like domains"/>
    <property type="match status" value="1"/>
</dbReference>
<evidence type="ECO:0000256" key="3">
    <source>
        <dbReference type="ARBA" id="ARBA00022692"/>
    </source>
</evidence>
<dbReference type="PANTHER" id="PTHR42718">
    <property type="entry name" value="MAJOR FACILITATOR SUPERFAMILY MULTIDRUG TRANSPORTER MFSC"/>
    <property type="match status" value="1"/>
</dbReference>
<dbReference type="InterPro" id="IPR011701">
    <property type="entry name" value="MFS"/>
</dbReference>
<dbReference type="Proteomes" id="UP000557739">
    <property type="component" value="Unassembled WGS sequence"/>
</dbReference>
<keyword evidence="9" id="KW-1185">Reference proteome</keyword>
<protein>
    <submittedName>
        <fullName evidence="8">DHA2 family multidrug resistance protein-like MFS transporter</fullName>
    </submittedName>
</protein>
<organism evidence="8 9">
    <name type="scientific">Sphingomonas yantingensis</name>
    <dbReference type="NCBI Taxonomy" id="1241761"/>
    <lineage>
        <taxon>Bacteria</taxon>
        <taxon>Pseudomonadati</taxon>
        <taxon>Pseudomonadota</taxon>
        <taxon>Alphaproteobacteria</taxon>
        <taxon>Sphingomonadales</taxon>
        <taxon>Sphingomonadaceae</taxon>
        <taxon>Sphingomonas</taxon>
    </lineage>
</organism>
<dbReference type="SUPFAM" id="SSF103473">
    <property type="entry name" value="MFS general substrate transporter"/>
    <property type="match status" value="1"/>
</dbReference>
<feature type="transmembrane region" description="Helical" evidence="6">
    <location>
        <begin position="159"/>
        <end position="180"/>
    </location>
</feature>
<dbReference type="GO" id="GO:0022857">
    <property type="term" value="F:transmembrane transporter activity"/>
    <property type="evidence" value="ECO:0007669"/>
    <property type="project" value="InterPro"/>
</dbReference>
<evidence type="ECO:0000256" key="5">
    <source>
        <dbReference type="ARBA" id="ARBA00023136"/>
    </source>
</evidence>
<feature type="transmembrane region" description="Helical" evidence="6">
    <location>
        <begin position="215"/>
        <end position="235"/>
    </location>
</feature>
<dbReference type="InterPro" id="IPR020846">
    <property type="entry name" value="MFS_dom"/>
</dbReference>
<evidence type="ECO:0000259" key="7">
    <source>
        <dbReference type="PROSITE" id="PS50850"/>
    </source>
</evidence>
<keyword evidence="4 6" id="KW-1133">Transmembrane helix</keyword>
<gene>
    <name evidence="8" type="ORF">FHR19_001453</name>
</gene>
<feature type="transmembrane region" description="Helical" evidence="6">
    <location>
        <begin position="76"/>
        <end position="99"/>
    </location>
</feature>
<feature type="transmembrane region" description="Helical" evidence="6">
    <location>
        <begin position="417"/>
        <end position="435"/>
    </location>
</feature>
<dbReference type="CDD" id="cd17321">
    <property type="entry name" value="MFS_MMR_MDR_like"/>
    <property type="match status" value="1"/>
</dbReference>
<feature type="domain" description="Major facilitator superfamily (MFS) profile" evidence="7">
    <location>
        <begin position="7"/>
        <end position="438"/>
    </location>
</feature>
<dbReference type="Pfam" id="PF07690">
    <property type="entry name" value="MFS_1"/>
    <property type="match status" value="2"/>
</dbReference>
<keyword evidence="5 6" id="KW-0472">Membrane</keyword>
<dbReference type="AlphaFoldDB" id="A0A7W9APD6"/>
<dbReference type="PROSITE" id="PS50850">
    <property type="entry name" value="MFS"/>
    <property type="match status" value="1"/>
</dbReference>
<dbReference type="InterPro" id="IPR036259">
    <property type="entry name" value="MFS_trans_sf"/>
</dbReference>
<evidence type="ECO:0000313" key="8">
    <source>
        <dbReference type="EMBL" id="MBB5698108.1"/>
    </source>
</evidence>
<keyword evidence="3 6" id="KW-0812">Transmembrane</keyword>
<dbReference type="EMBL" id="JACIJJ010000002">
    <property type="protein sequence ID" value="MBB5698108.1"/>
    <property type="molecule type" value="Genomic_DNA"/>
</dbReference>
<feature type="transmembrane region" description="Helical" evidence="6">
    <location>
        <begin position="255"/>
        <end position="279"/>
    </location>
</feature>
<feature type="transmembrane region" description="Helical" evidence="6">
    <location>
        <begin position="291"/>
        <end position="313"/>
    </location>
</feature>
<feature type="transmembrane region" description="Helical" evidence="6">
    <location>
        <begin position="320"/>
        <end position="337"/>
    </location>
</feature>
<proteinExistence type="predicted"/>
<evidence type="ECO:0000256" key="4">
    <source>
        <dbReference type="ARBA" id="ARBA00022989"/>
    </source>
</evidence>